<evidence type="ECO:0000313" key="7">
    <source>
        <dbReference type="EMBL" id="BDS09579.1"/>
    </source>
</evidence>
<sequence>MQKEFLELENMLDARYPIVYLASPEYSRIVQTVRRIAFQKNYVFHTWDIAAGLQTHTRKLNTTDLGDVIKHPDHKTTKSPDGLLEEILKGKEEFLNKKEIFLLEDAHKYFNRGDKFVVLLRKLTHFLKKYNKHILLLSPFSKLPVEIEKYITVVNIPLPDKNDLETRLDAVNRGAPEINPDLKKMILDAAAGLTDTEADLAFRLAKVKTGLNSKDAIKAIIREKEQIIKKSGILDYYHVNEKMNTSVGGLDRLKEWLTLRKKSFERKAKKFGLTEPKGILLLGVPGTGKSLTAKSISQEWNQPLLKLDIGRVFQAEVGSSENNIRNAIATAEAVAPCILWIDEIEKGLSVGGGEKDGGTNSRVFSTILTWMQEKTKAVFVVATANNISNLPPELLRKGRFDEIFFVDLPTKKEREDIFRIHLKKYNQEKAITNFESILESTVHFNGAEIAEAVKEAMFIAYLEDSENPEISSAHLLQAIKATVPLAKTMRTKINKLREWAKTRARFASSDKNNEDLPLLLNDDKSKEEDTRTQREIQEDIF</sequence>
<dbReference type="SUPFAM" id="SSF52540">
    <property type="entry name" value="P-loop containing nucleoside triphosphate hydrolases"/>
    <property type="match status" value="1"/>
</dbReference>
<dbReference type="RefSeq" id="WP_264790954.1">
    <property type="nucleotide sequence ID" value="NZ_AP026867.1"/>
</dbReference>
<proteinExistence type="inferred from homology"/>
<dbReference type="GO" id="GO:0005524">
    <property type="term" value="F:ATP binding"/>
    <property type="evidence" value="ECO:0007669"/>
    <property type="project" value="UniProtKB-KW"/>
</dbReference>
<keyword evidence="1" id="KW-0547">Nucleotide-binding</keyword>
<dbReference type="PANTHER" id="PTHR42960">
    <property type="entry name" value="YCF46 PROTEIN"/>
    <property type="match status" value="1"/>
</dbReference>
<feature type="compositionally biased region" description="Basic and acidic residues" evidence="5">
    <location>
        <begin position="521"/>
        <end position="541"/>
    </location>
</feature>
<dbReference type="EMBL" id="AP026867">
    <property type="protein sequence ID" value="BDS09579.1"/>
    <property type="molecule type" value="Genomic_DNA"/>
</dbReference>
<evidence type="ECO:0000256" key="1">
    <source>
        <dbReference type="ARBA" id="ARBA00022741"/>
    </source>
</evidence>
<dbReference type="KEGG" id="aup:AsAng_0002830"/>
<dbReference type="Gene3D" id="3.40.50.300">
    <property type="entry name" value="P-loop containing nucleotide triphosphate hydrolases"/>
    <property type="match status" value="1"/>
</dbReference>
<dbReference type="InterPro" id="IPR003593">
    <property type="entry name" value="AAA+_ATPase"/>
</dbReference>
<reference evidence="7" key="1">
    <citation type="submission" date="2022-09" db="EMBL/GenBank/DDBJ databases">
        <title>Aureispira anguillicida sp. nov., isolated from Leptocephalus of Japanese eel Anguilla japonica.</title>
        <authorList>
            <person name="Yuasa K."/>
            <person name="Mekata T."/>
            <person name="Ikunari K."/>
        </authorList>
    </citation>
    <scope>NUCLEOTIDE SEQUENCE</scope>
    <source>
        <strain evidence="7">EL160426</strain>
    </source>
</reference>
<feature type="domain" description="AAA+ ATPase" evidence="6">
    <location>
        <begin position="275"/>
        <end position="410"/>
    </location>
</feature>
<dbReference type="InterPro" id="IPR027417">
    <property type="entry name" value="P-loop_NTPase"/>
</dbReference>
<feature type="region of interest" description="Disordered" evidence="5">
    <location>
        <begin position="517"/>
        <end position="541"/>
    </location>
</feature>
<organism evidence="7 8">
    <name type="scientific">Aureispira anguillae</name>
    <dbReference type="NCBI Taxonomy" id="2864201"/>
    <lineage>
        <taxon>Bacteria</taxon>
        <taxon>Pseudomonadati</taxon>
        <taxon>Bacteroidota</taxon>
        <taxon>Saprospiria</taxon>
        <taxon>Saprospirales</taxon>
        <taxon>Saprospiraceae</taxon>
        <taxon>Aureispira</taxon>
    </lineage>
</organism>
<name>A0A915VMR3_9BACT</name>
<keyword evidence="8" id="KW-1185">Reference proteome</keyword>
<dbReference type="CDD" id="cd19507">
    <property type="entry name" value="RecA-like_Ycf46-like"/>
    <property type="match status" value="1"/>
</dbReference>
<accession>A0A915VMR3</accession>
<dbReference type="Pfam" id="PF00004">
    <property type="entry name" value="AAA"/>
    <property type="match status" value="1"/>
</dbReference>
<evidence type="ECO:0000256" key="5">
    <source>
        <dbReference type="SAM" id="MobiDB-lite"/>
    </source>
</evidence>
<dbReference type="GO" id="GO:0016887">
    <property type="term" value="F:ATP hydrolysis activity"/>
    <property type="evidence" value="ECO:0007669"/>
    <property type="project" value="InterPro"/>
</dbReference>
<evidence type="ECO:0000259" key="6">
    <source>
        <dbReference type="SMART" id="SM00382"/>
    </source>
</evidence>
<dbReference type="AlphaFoldDB" id="A0A915VMR3"/>
<dbReference type="InterPro" id="IPR003959">
    <property type="entry name" value="ATPase_AAA_core"/>
</dbReference>
<dbReference type="InterPro" id="IPR052381">
    <property type="entry name" value="AAA_domain_protein"/>
</dbReference>
<evidence type="ECO:0000256" key="3">
    <source>
        <dbReference type="ARBA" id="ARBA00038088"/>
    </source>
</evidence>
<comment type="similarity">
    <text evidence="3">Belongs to the AAA ATPase family. Highly divergent.</text>
</comment>
<dbReference type="Gene3D" id="1.10.8.60">
    <property type="match status" value="1"/>
</dbReference>
<evidence type="ECO:0000256" key="4">
    <source>
        <dbReference type="ARBA" id="ARBA00040480"/>
    </source>
</evidence>
<protein>
    <recommendedName>
        <fullName evidence="4">Uncharacterized AAA domain-containing protein ycf46</fullName>
    </recommendedName>
</protein>
<dbReference type="Proteomes" id="UP001060919">
    <property type="component" value="Chromosome"/>
</dbReference>
<dbReference type="SMART" id="SM00382">
    <property type="entry name" value="AAA"/>
    <property type="match status" value="1"/>
</dbReference>
<dbReference type="PANTHER" id="PTHR42960:SF1">
    <property type="entry name" value="YCF46 PROTEIN"/>
    <property type="match status" value="1"/>
</dbReference>
<keyword evidence="2" id="KW-0067">ATP-binding</keyword>
<gene>
    <name evidence="7" type="ORF">AsAng_0002830</name>
</gene>
<evidence type="ECO:0000256" key="2">
    <source>
        <dbReference type="ARBA" id="ARBA00022840"/>
    </source>
</evidence>
<evidence type="ECO:0000313" key="8">
    <source>
        <dbReference type="Proteomes" id="UP001060919"/>
    </source>
</evidence>